<dbReference type="EMBL" id="LBMM01017271">
    <property type="protein sequence ID" value="KMQ84138.1"/>
    <property type="molecule type" value="Genomic_DNA"/>
</dbReference>
<name>A0A0J7K141_LASNI</name>
<dbReference type="Proteomes" id="UP000036403">
    <property type="component" value="Unassembled WGS sequence"/>
</dbReference>
<keyword evidence="2" id="KW-1185">Reference proteome</keyword>
<protein>
    <submittedName>
        <fullName evidence="1">Succinate flavoprotein subunit</fullName>
    </submittedName>
</protein>
<proteinExistence type="predicted"/>
<comment type="caution">
    <text evidence="1">The sequence shown here is derived from an EMBL/GenBank/DDBJ whole genome shotgun (WGS) entry which is preliminary data.</text>
</comment>
<organism evidence="1 2">
    <name type="scientific">Lasius niger</name>
    <name type="common">Black garden ant</name>
    <dbReference type="NCBI Taxonomy" id="67767"/>
    <lineage>
        <taxon>Eukaryota</taxon>
        <taxon>Metazoa</taxon>
        <taxon>Ecdysozoa</taxon>
        <taxon>Arthropoda</taxon>
        <taxon>Hexapoda</taxon>
        <taxon>Insecta</taxon>
        <taxon>Pterygota</taxon>
        <taxon>Neoptera</taxon>
        <taxon>Endopterygota</taxon>
        <taxon>Hymenoptera</taxon>
        <taxon>Apocrita</taxon>
        <taxon>Aculeata</taxon>
        <taxon>Formicoidea</taxon>
        <taxon>Formicidae</taxon>
        <taxon>Formicinae</taxon>
        <taxon>Lasius</taxon>
        <taxon>Lasius</taxon>
    </lineage>
</organism>
<evidence type="ECO:0000313" key="1">
    <source>
        <dbReference type="EMBL" id="KMQ84138.1"/>
    </source>
</evidence>
<evidence type="ECO:0000313" key="2">
    <source>
        <dbReference type="Proteomes" id="UP000036403"/>
    </source>
</evidence>
<reference evidence="1 2" key="1">
    <citation type="submission" date="2015-04" db="EMBL/GenBank/DDBJ databases">
        <title>Lasius niger genome sequencing.</title>
        <authorList>
            <person name="Konorov E.A."/>
            <person name="Nikitin M.A."/>
            <person name="Kirill M.V."/>
            <person name="Chang P."/>
        </authorList>
    </citation>
    <scope>NUCLEOTIDE SEQUENCE [LARGE SCALE GENOMIC DNA]</scope>
    <source>
        <tissue evidence="1">Whole</tissue>
    </source>
</reference>
<dbReference type="AlphaFoldDB" id="A0A0J7K141"/>
<sequence length="132" mass="14007">MAVQTLPVFGCSESRVPEVPDVLATGLPAVIGDPTLTSVRIVGVAPWSGLPLSVAGKCAASSTSTALSSFRFPSFVSAGECASLVGDEASGFNVYYIQPFLVSYHQIRILQFVCNFNCRFCNDSVGSSQFMR</sequence>
<gene>
    <name evidence="1" type="ORF">RF55_18322</name>
</gene>
<accession>A0A0J7K141</accession>
<dbReference type="PaxDb" id="67767-A0A0J7K141"/>